<evidence type="ECO:0000313" key="1">
    <source>
        <dbReference type="EMBL" id="CAA7262857.1"/>
    </source>
</evidence>
<dbReference type="Proteomes" id="UP000467700">
    <property type="component" value="Unassembled WGS sequence"/>
</dbReference>
<gene>
    <name evidence="1" type="ORF">AAE3_LOCUS5050</name>
</gene>
<dbReference type="Gene3D" id="1.20.1170.10">
    <property type="match status" value="1"/>
</dbReference>
<sequence>MTELAAPSYYTDLTQALNDVLASSRAAEFAKAVNAHAQRPDFRRQIGEEIWQLTLTVSIIENDFAEIAAEVREIDNRKIIKRSDGSLRFFARQWRDLHEEYTSLMLDSQNSAGQINSKIGSFLNSIIPILKDTKFNVEQKKSSMQFYIESLKDFSVRGEKIQMRFRTLSEHVSGFRRELTRATTTNQSANQERTATLITRISALQKELEQASRFLKKSWSIITSTVDRGSTLIAGGGILGGSALRAYGGGVAVAEATGLAALAPAASIALLAAGVAALGYSIHGGYKDHSTQMKAKVDKLSALSVELSTLQSEGSEFQNTVAGIAKLDPVFARLVDRLTAMQKIWRLLTTDAQYLLNALDDVEKTRDPRLVAVAADDIAVHYKTLKIALDNYTLYVAAPRVRV</sequence>
<dbReference type="EMBL" id="CACVBS010000037">
    <property type="protein sequence ID" value="CAA7262857.1"/>
    <property type="molecule type" value="Genomic_DNA"/>
</dbReference>
<organism evidence="1 2">
    <name type="scientific">Cyclocybe aegerita</name>
    <name type="common">Black poplar mushroom</name>
    <name type="synonym">Agrocybe aegerita</name>
    <dbReference type="NCBI Taxonomy" id="1973307"/>
    <lineage>
        <taxon>Eukaryota</taxon>
        <taxon>Fungi</taxon>
        <taxon>Dikarya</taxon>
        <taxon>Basidiomycota</taxon>
        <taxon>Agaricomycotina</taxon>
        <taxon>Agaricomycetes</taxon>
        <taxon>Agaricomycetidae</taxon>
        <taxon>Agaricales</taxon>
        <taxon>Agaricineae</taxon>
        <taxon>Bolbitiaceae</taxon>
        <taxon>Cyclocybe</taxon>
    </lineage>
</organism>
<keyword evidence="2" id="KW-1185">Reference proteome</keyword>
<dbReference type="AlphaFoldDB" id="A0A8S0XQC3"/>
<accession>A0A8S0XQC3</accession>
<reference evidence="1 2" key="1">
    <citation type="submission" date="2020-01" db="EMBL/GenBank/DDBJ databases">
        <authorList>
            <person name="Gupta K D."/>
        </authorList>
    </citation>
    <scope>NUCLEOTIDE SEQUENCE [LARGE SCALE GENOMIC DNA]</scope>
</reference>
<evidence type="ECO:0000313" key="2">
    <source>
        <dbReference type="Proteomes" id="UP000467700"/>
    </source>
</evidence>
<dbReference type="SUPFAM" id="SSF58100">
    <property type="entry name" value="Bacterial hemolysins"/>
    <property type="match status" value="1"/>
</dbReference>
<dbReference type="OrthoDB" id="3046926at2759"/>
<protein>
    <submittedName>
        <fullName evidence="1">Uncharacterized protein</fullName>
    </submittedName>
</protein>
<proteinExistence type="predicted"/>
<comment type="caution">
    <text evidence="1">The sequence shown here is derived from an EMBL/GenBank/DDBJ whole genome shotgun (WGS) entry which is preliminary data.</text>
</comment>
<name>A0A8S0XQC3_CYCAE</name>